<evidence type="ECO:0000256" key="2">
    <source>
        <dbReference type="ARBA" id="ARBA00023136"/>
    </source>
</evidence>
<dbReference type="OrthoDB" id="20273at2759"/>
<evidence type="ECO:0000313" key="5">
    <source>
        <dbReference type="EMBL" id="CAG8574343.1"/>
    </source>
</evidence>
<evidence type="ECO:0000256" key="1">
    <source>
        <dbReference type="ARBA" id="ARBA00004370"/>
    </source>
</evidence>
<feature type="compositionally biased region" description="Basic and acidic residues" evidence="3">
    <location>
        <begin position="82"/>
        <end position="92"/>
    </location>
</feature>
<dbReference type="GO" id="GO:0098542">
    <property type="term" value="P:defense response to other organism"/>
    <property type="evidence" value="ECO:0007669"/>
    <property type="project" value="InterPro"/>
</dbReference>
<keyword evidence="4" id="KW-0812">Transmembrane</keyword>
<comment type="subcellular location">
    <subcellularLocation>
        <location evidence="1">Membrane</location>
    </subcellularLocation>
</comment>
<feature type="region of interest" description="Disordered" evidence="3">
    <location>
        <begin position="1"/>
        <end position="61"/>
    </location>
</feature>
<accession>A0A9N9BR21</accession>
<dbReference type="AlphaFoldDB" id="A0A9N9BR21"/>
<organism evidence="5 6">
    <name type="scientific">Ambispora leptoticha</name>
    <dbReference type="NCBI Taxonomy" id="144679"/>
    <lineage>
        <taxon>Eukaryota</taxon>
        <taxon>Fungi</taxon>
        <taxon>Fungi incertae sedis</taxon>
        <taxon>Mucoromycota</taxon>
        <taxon>Glomeromycotina</taxon>
        <taxon>Glomeromycetes</taxon>
        <taxon>Archaeosporales</taxon>
        <taxon>Ambisporaceae</taxon>
        <taxon>Ambispora</taxon>
    </lineage>
</organism>
<keyword evidence="6" id="KW-1185">Reference proteome</keyword>
<dbReference type="GO" id="GO:0016020">
    <property type="term" value="C:membrane"/>
    <property type="evidence" value="ECO:0007669"/>
    <property type="project" value="UniProtKB-SubCell"/>
</dbReference>
<dbReference type="PANTHER" id="PTHR31234">
    <property type="entry name" value="LATE EMBRYOGENESIS ABUNDANT (LEA) HYDROXYPROLINE-RICH GLYCOPROTEIN FAMILY"/>
    <property type="match status" value="1"/>
</dbReference>
<dbReference type="PANTHER" id="PTHR31234:SF2">
    <property type="entry name" value="OS05G0199100 PROTEIN"/>
    <property type="match status" value="1"/>
</dbReference>
<comment type="caution">
    <text evidence="5">The sequence shown here is derived from an EMBL/GenBank/DDBJ whole genome shotgun (WGS) entry which is preliminary data.</text>
</comment>
<gene>
    <name evidence="5" type="ORF">ALEPTO_LOCUS6960</name>
</gene>
<feature type="non-terminal residue" evidence="5">
    <location>
        <position position="1"/>
    </location>
</feature>
<keyword evidence="2 4" id="KW-0472">Membrane</keyword>
<name>A0A9N9BR21_9GLOM</name>
<evidence type="ECO:0000313" key="6">
    <source>
        <dbReference type="Proteomes" id="UP000789508"/>
    </source>
</evidence>
<keyword evidence="4" id="KW-1133">Transmembrane helix</keyword>
<sequence>SHRDSQSKVSRNNTRYTGGSVGSSEYSQPSQQVPDYKSASNYNYDASQSRNSVQAAGQYRTGSQVDQYGSFDVYNDFNNVRHSPDDFDERHATTRMSSSGLNDKDLRDPLYSASSNLDSGGQGGIIKTNSNQVNPESLAKPKKRKSCCCCSRRTCVFITFFVLLALGITLFFVWPRIPDVKILGASSNGQPTISVSPPIVKMDFNISIEIDNPDNWIPIRFNRIDAQVFDLSTISTYDHPIAYGNLTNYALPPRQTTILQFPLTVDYIGKDINDPTVQDFLLACLPQQGAKANTLNIRADITLYPWGISWIFKPTISRQISDLVGAMRD</sequence>
<evidence type="ECO:0000256" key="4">
    <source>
        <dbReference type="SAM" id="Phobius"/>
    </source>
</evidence>
<feature type="region of interest" description="Disordered" evidence="3">
    <location>
        <begin position="82"/>
        <end position="106"/>
    </location>
</feature>
<evidence type="ECO:0000256" key="3">
    <source>
        <dbReference type="SAM" id="MobiDB-lite"/>
    </source>
</evidence>
<feature type="transmembrane region" description="Helical" evidence="4">
    <location>
        <begin position="156"/>
        <end position="174"/>
    </location>
</feature>
<dbReference type="Proteomes" id="UP000789508">
    <property type="component" value="Unassembled WGS sequence"/>
</dbReference>
<dbReference type="EMBL" id="CAJVPS010002697">
    <property type="protein sequence ID" value="CAG8574343.1"/>
    <property type="molecule type" value="Genomic_DNA"/>
</dbReference>
<dbReference type="InterPro" id="IPR044839">
    <property type="entry name" value="NDR1-like"/>
</dbReference>
<proteinExistence type="predicted"/>
<feature type="compositionally biased region" description="Polar residues" evidence="3">
    <location>
        <begin position="7"/>
        <end position="61"/>
    </location>
</feature>
<protein>
    <submittedName>
        <fullName evidence="5">4164_t:CDS:1</fullName>
    </submittedName>
</protein>
<reference evidence="5" key="1">
    <citation type="submission" date="2021-06" db="EMBL/GenBank/DDBJ databases">
        <authorList>
            <person name="Kallberg Y."/>
            <person name="Tangrot J."/>
            <person name="Rosling A."/>
        </authorList>
    </citation>
    <scope>NUCLEOTIDE SEQUENCE</scope>
    <source>
        <strain evidence="5">FL130A</strain>
    </source>
</reference>